<keyword evidence="2" id="KW-0472">Membrane</keyword>
<dbReference type="PROSITE" id="PS50994">
    <property type="entry name" value="INTEGRASE"/>
    <property type="match status" value="1"/>
</dbReference>
<name>A0A6V7XYG1_MELEN</name>
<reference evidence="4 5" key="1">
    <citation type="submission" date="2020-08" db="EMBL/GenBank/DDBJ databases">
        <authorList>
            <person name="Koutsovoulos G."/>
            <person name="Danchin GJ E."/>
        </authorList>
    </citation>
    <scope>NUCLEOTIDE SEQUENCE [LARGE SCALE GENOMIC DNA]</scope>
</reference>
<feature type="compositionally biased region" description="Basic and acidic residues" evidence="1">
    <location>
        <begin position="393"/>
        <end position="403"/>
    </location>
</feature>
<dbReference type="Pfam" id="PF03564">
    <property type="entry name" value="DUF1759"/>
    <property type="match status" value="1"/>
</dbReference>
<dbReference type="PANTHER" id="PTHR47331:SF1">
    <property type="entry name" value="GAG-LIKE PROTEIN"/>
    <property type="match status" value="1"/>
</dbReference>
<feature type="transmembrane region" description="Helical" evidence="2">
    <location>
        <begin position="2096"/>
        <end position="2118"/>
    </location>
</feature>
<protein>
    <recommendedName>
        <fullName evidence="3">Integrase catalytic domain-containing protein</fullName>
    </recommendedName>
</protein>
<dbReference type="Gene3D" id="2.60.98.50">
    <property type="match status" value="1"/>
</dbReference>
<keyword evidence="2" id="KW-1133">Transmembrane helix</keyword>
<dbReference type="InterPro" id="IPR041588">
    <property type="entry name" value="Integrase_H2C2"/>
</dbReference>
<feature type="compositionally biased region" description="Polar residues" evidence="1">
    <location>
        <begin position="131"/>
        <end position="154"/>
    </location>
</feature>
<evidence type="ECO:0000256" key="1">
    <source>
        <dbReference type="SAM" id="MobiDB-lite"/>
    </source>
</evidence>
<gene>
    <name evidence="4" type="ORF">MENT_LOCUS58116</name>
</gene>
<dbReference type="InterPro" id="IPR012337">
    <property type="entry name" value="RNaseH-like_sf"/>
</dbReference>
<evidence type="ECO:0000259" key="3">
    <source>
        <dbReference type="PROSITE" id="PS50994"/>
    </source>
</evidence>
<comment type="caution">
    <text evidence="4">The sequence shown here is derived from an EMBL/GenBank/DDBJ whole genome shotgun (WGS) entry which is preliminary data.</text>
</comment>
<feature type="compositionally biased region" description="Pro residues" evidence="1">
    <location>
        <begin position="2929"/>
        <end position="2942"/>
    </location>
</feature>
<feature type="transmembrane region" description="Helical" evidence="2">
    <location>
        <begin position="1943"/>
        <end position="1962"/>
    </location>
</feature>
<dbReference type="EMBL" id="CAJEWN010002584">
    <property type="protein sequence ID" value="CAD2204380.1"/>
    <property type="molecule type" value="Genomic_DNA"/>
</dbReference>
<dbReference type="Gene3D" id="3.10.10.10">
    <property type="entry name" value="HIV Type 1 Reverse Transcriptase, subunit A, domain 1"/>
    <property type="match status" value="1"/>
</dbReference>
<proteinExistence type="predicted"/>
<dbReference type="InterPro" id="IPR040676">
    <property type="entry name" value="DUF5641"/>
</dbReference>
<feature type="region of interest" description="Disordered" evidence="1">
    <location>
        <begin position="391"/>
        <end position="416"/>
    </location>
</feature>
<feature type="transmembrane region" description="Helical" evidence="2">
    <location>
        <begin position="2664"/>
        <end position="2683"/>
    </location>
</feature>
<dbReference type="SUPFAM" id="SSF53098">
    <property type="entry name" value="Ribonuclease H-like"/>
    <property type="match status" value="1"/>
</dbReference>
<feature type="transmembrane region" description="Helical" evidence="2">
    <location>
        <begin position="2733"/>
        <end position="2752"/>
    </location>
</feature>
<dbReference type="OrthoDB" id="8019190at2759"/>
<feature type="transmembrane region" description="Helical" evidence="2">
    <location>
        <begin position="2184"/>
        <end position="2207"/>
    </location>
</feature>
<sequence length="3151" mass="361274">MSRILRQELGVAVTSLVERLKNADSYIDKIKSTPTEEEEREILIEVEMELVHLSQRTEKLQSVIRHYHQYMEGLSEAKQDEEENFLVNYLTDDEKSDRNQIQHHWPITSLVNRAEEAINRLKAYRVMRQMTESNSNNSPSAQGSINLNESQQTHIIRPNQERRQLYSDDEEEREWTRQRRNVRQNDRDTYEPEVRIRQEPSQTTISSLNALKVDSVRLPTFGGDIREWRTFWAAFEHAVDRQPYPLFQKHLLLLQNLREGSAAREAIIGYPPSDTNYPIVKEILKDKYGNDDQLSDQLEAQLLKLQPIRNNLRELSQFQKEVERICLQLESLGGPKQRFVCNIIKSKLPQAILQQLITEELHSKRKWDDKDLRKALADIVKIRQSTEECMTAFKDEPRRDQPREQNNSEAYRRERFEARPIRKEIRPAPRPIEQTRAFPVFNANNNGRSNEPFCSLCCNNGHKPSQCSTYSTPQERKTRLLEQGRCLKCLQQSHTTEQCQRSFKCQKCGSTDHHFILCAPRQAAIDYQTPQAVQSPTPPARAFQQTSSRTSRRQTPPRRNERPTPKKTGGNATTLNNQRATTTMSSTKDATDTEREVKEVTQRVNEVQEELREPEEVKEVEDEAPDSSTYLNARQNDNKTHLMTIIINVSCSGGPREGLPAMVFFDSGSQTSYIAKELVNRLQPPKLSEEVLRIHTFANQNPKTVHSPLVSIRLKRQDGDWESMQLNTIDEISTPMETFQFIGKDDYVEPVKGTPSILIGIREFWKFVTGFQQLGPKLYKIQTVFGDVLGGESCFNSTNSPKTFMALNDDDKESIIGQNDVENFWALETIGIKENPAEKDDDTAMRLFEQSIRQKPNGTYTVRLPWREPRPTINSNWNMAYSRLQANIKRLTQSPELLAKYDKNLRDQEEKGIIEETGRDKEEFFMPHHAVINPKKLRIVLDASAHPNGAASLNQALYRGPVLLPTLVGMLIRWRTCVIPILSDVQAAFHTIEMLPEDRQFCKILWLRDVNKPITTDNLVVKRYTKMVFGVISSPFVLAAVLLHHYAKFDNELSKEMAKNTYVDNILFQCSTEEEALDKMRTAKEIFKKAAMNLREFLSHRQTIMEQIPEEDRLDKAKAQVLGIKWDTDNDSITLKFPKEDVNIVTRRTVLSALASIYDPLGLINPCLLQVKLFFQRLWDNERTWDTPINAEETTEWQNIKQSWNDQTITLQRQAIVNNPTEWHLHVFSDASENAYAACVYLRSSNGPNVKSTLIFARNRLRPKKAKSSLTIPRMELLGALIAVRAKIHVETELHRPISAVHFWLDSRIVLAWIQSVEPKPQFEQRRLAEIRNGARGTFHFVRTEQNSADIATRGSTPMELQKSTLWWNGPEWIVRPSDEWPDELSFTIDKQTDVNNPTDKIDTKTFATKEPEPPTIDPGRFSSIFTLLRVVIWVIRFMGLKRPNVFNIGTSKVSRQGPMTVDDYRAARIFIIRQEQKRLLENYNTHPTAINNDGLLCLKTRVNFCNGPETMALPILLDRHSPLTRLMVEEIHVDLKHAGVDWTMTEFLSRYWMPQSRRTIRGILHKCLQCRRQHAPPFVRPLMPQLPTMRVRPAKPFEFVGIDFLGPTTTNYAGQNVKTWIIIICCMVTRGIYLEPTRDMSSISVVNVLRRFISRRGKPRRILSDNAPTFIQVHKALDLLTGPPPEKPPWDYTTKNGIRWDFIPSYAPWMGATYERLIGLVKRAIQRTIGKRILDYDDLGAFLAEVEASVNSRPITWVSDQPGAPKPLTPKDLIQNSGPNDLGPTDCDLDYDDEKLSGPEKLAALWNAYREAADVFWSRWSNEYILAIRERAGWTHKGPRSQTTSPPKIGQVVLVEMDLRPRNLWPLAKIVELNGSANEIRSVNLLTGDGKIITRPVSRLCPLETEIDEPSTNTSAIQDETPKEPTKPIRQHQMTLRPRKSIVNTTTLVTFLVLLVNIVGFGTTTPWYRCGQYDYSCLLSYSTIASALSLYEYKCENCQLQCSNKGVIVKAPPEVQKTAVCCMKNCIDHTDMKEYTYELTAEIIINDYECEAWFWQNSVNSITKKINCPAVNECDLIDCYFCLEQLANPTCNVKWATFLLLLGIFAFSSLFGCFITVFSSMRIIVKLIVNSLTTISYPFFWMFNKICKKDKEAWKRQINSAERKLYHRLRNIHRPGHQLRKKFSTILFIAASITAIIIPTMAVISITTQTESCLRGTTGLTCTVNSANTLTLLPAGQVNTLLLRDEHGLTLGTLSMRLTSLKMACHQQSIAWLRSYRVEPTAVKRCPRAGSCFNDHCENVRPNSYVKELQVGRELPGNTFCIPSTSFWGNSCGLPTSACLYYRYFARPTSSNVFEVFTCPSWSPEMDVELMLETNGGKRRTKSIILHPGITSSWGNITITPLAISLPPMPVLGSTFVTNGQTVSIVSRLPVDLHCATEEAARSLNCSLDQEACKECFPNHNDGTVECSCRDVDLDAMMENPETRLPITRAKVWLENNGPSVSATYVYAPIQIHLQMKSLALHLQLRDSKCFMDEARLHGCYRCGAGAQITYKCRSDNANVLATVKCEDGTLFVAHCSTNGTLGKELIPIDYADVNTICTVDCPAGETNFILNGSLYYIPLRRQWGHQQHRSKQLILDPETFSFWPDFGFDLWVIGKLLQGGPIFLGIITSIGLALLAVYLFMRLSPIFRIYRQMARTITILAILVQVQAVNITTIDKPERISSAPISSKNTFGWNLFGIAVVSTSIICLMIRNRLSTYAKTLSTILPTRNAKKDLRRYYPSIQHFTFQSSLLHFLCGRPDVPFRKRKKIPTTNWTTHVYRSERQKYDIILITAKRNKIPIAYQYIQSTFQWQITLITNTPIFKTININLKSSQIHSFNNTPRIVYVEMSSRTLSPFDNGGFGTPRRNRQMEPQFPRTPSPPRNRHASNPPPYNRQVTPPPLYSRRTGNRQRQEVTERLDEYLASRFGNNWWKTVATIDRINRQLRGLMIRDHTNGNNIADWDCITYKPAQKLLVQPGETVAQHWQMKGRPIREPYLPVLRQMGGIRGTSRQSRQRQRLGFIPWRMGYDHNSYFPLQNLEIVIPTPLAKRNEDRQEEQQPLQNYVITEATRQQIIAKLTKTRDEINETIELVQQLSTCEQPSTSWSWNGGH</sequence>
<feature type="region of interest" description="Disordered" evidence="1">
    <location>
        <begin position="1758"/>
        <end position="1785"/>
    </location>
</feature>
<feature type="region of interest" description="Disordered" evidence="1">
    <location>
        <begin position="530"/>
        <end position="632"/>
    </location>
</feature>
<dbReference type="InterPro" id="IPR009878">
    <property type="entry name" value="Phlebovirus_G2_fusion"/>
</dbReference>
<evidence type="ECO:0000313" key="4">
    <source>
        <dbReference type="EMBL" id="CAD2204380.1"/>
    </source>
</evidence>
<evidence type="ECO:0000256" key="2">
    <source>
        <dbReference type="SAM" id="Phobius"/>
    </source>
</evidence>
<dbReference type="Pfam" id="PF05380">
    <property type="entry name" value="Peptidase_A17"/>
    <property type="match status" value="1"/>
</dbReference>
<dbReference type="Gene3D" id="3.30.420.10">
    <property type="entry name" value="Ribonuclease H-like superfamily/Ribonuclease H"/>
    <property type="match status" value="1"/>
</dbReference>
<dbReference type="Proteomes" id="UP000580250">
    <property type="component" value="Unassembled WGS sequence"/>
</dbReference>
<dbReference type="Pfam" id="PF17921">
    <property type="entry name" value="Integrase_H2C2"/>
    <property type="match status" value="1"/>
</dbReference>
<dbReference type="GO" id="GO:0003676">
    <property type="term" value="F:nucleic acid binding"/>
    <property type="evidence" value="ECO:0007669"/>
    <property type="project" value="InterPro"/>
</dbReference>
<dbReference type="Gene3D" id="2.60.40.3770">
    <property type="match status" value="1"/>
</dbReference>
<dbReference type="InterPro" id="IPR005312">
    <property type="entry name" value="DUF1759"/>
</dbReference>
<feature type="domain" description="Integrase catalytic" evidence="3">
    <location>
        <begin position="1593"/>
        <end position="1779"/>
    </location>
</feature>
<dbReference type="InterPro" id="IPR001584">
    <property type="entry name" value="Integrase_cat-core"/>
</dbReference>
<organism evidence="4 5">
    <name type="scientific">Meloidogyne enterolobii</name>
    <name type="common">Root-knot nematode worm</name>
    <name type="synonym">Meloidogyne mayaguensis</name>
    <dbReference type="NCBI Taxonomy" id="390850"/>
    <lineage>
        <taxon>Eukaryota</taxon>
        <taxon>Metazoa</taxon>
        <taxon>Ecdysozoa</taxon>
        <taxon>Nematoda</taxon>
        <taxon>Chromadorea</taxon>
        <taxon>Rhabditida</taxon>
        <taxon>Tylenchina</taxon>
        <taxon>Tylenchomorpha</taxon>
        <taxon>Tylenchoidea</taxon>
        <taxon>Meloidogynidae</taxon>
        <taxon>Meloidogyninae</taxon>
        <taxon>Meloidogyne</taxon>
    </lineage>
</organism>
<dbReference type="Gene3D" id="3.30.70.270">
    <property type="match status" value="1"/>
</dbReference>
<feature type="region of interest" description="Disordered" evidence="1">
    <location>
        <begin position="2896"/>
        <end position="2954"/>
    </location>
</feature>
<dbReference type="InterPro" id="IPR043502">
    <property type="entry name" value="DNA/RNA_pol_sf"/>
</dbReference>
<dbReference type="GO" id="GO:0015074">
    <property type="term" value="P:DNA integration"/>
    <property type="evidence" value="ECO:0007669"/>
    <property type="project" value="InterPro"/>
</dbReference>
<feature type="compositionally biased region" description="Basic and acidic residues" evidence="1">
    <location>
        <begin position="183"/>
        <end position="194"/>
    </location>
</feature>
<dbReference type="PANTHER" id="PTHR47331">
    <property type="entry name" value="PHD-TYPE DOMAIN-CONTAINING PROTEIN"/>
    <property type="match status" value="1"/>
</dbReference>
<feature type="transmembrane region" description="Helical" evidence="2">
    <location>
        <begin position="2124"/>
        <end position="2144"/>
    </location>
</feature>
<dbReference type="InterPro" id="IPR008042">
    <property type="entry name" value="Retrotrans_Pao"/>
</dbReference>
<keyword evidence="2" id="KW-0812">Transmembrane</keyword>
<feature type="region of interest" description="Disordered" evidence="1">
    <location>
        <begin position="131"/>
        <end position="194"/>
    </location>
</feature>
<feature type="compositionally biased region" description="Basic and acidic residues" evidence="1">
    <location>
        <begin position="589"/>
        <end position="601"/>
    </location>
</feature>
<feature type="compositionally biased region" description="Polar residues" evidence="1">
    <location>
        <begin position="570"/>
        <end position="588"/>
    </location>
</feature>
<dbReference type="InterPro" id="IPR008737">
    <property type="entry name" value="DUF1758"/>
</dbReference>
<dbReference type="SUPFAM" id="SSF56672">
    <property type="entry name" value="DNA/RNA polymerases"/>
    <property type="match status" value="1"/>
</dbReference>
<dbReference type="InterPro" id="IPR043128">
    <property type="entry name" value="Rev_trsase/Diguanyl_cyclase"/>
</dbReference>
<dbReference type="Pfam" id="PF05585">
    <property type="entry name" value="DUF1758"/>
    <property type="match status" value="1"/>
</dbReference>
<accession>A0A6V7XYG1</accession>
<dbReference type="InterPro" id="IPR036397">
    <property type="entry name" value="RNaseH_sf"/>
</dbReference>
<evidence type="ECO:0000313" key="5">
    <source>
        <dbReference type="Proteomes" id="UP000580250"/>
    </source>
</evidence>
<dbReference type="GO" id="GO:0042575">
    <property type="term" value="C:DNA polymerase complex"/>
    <property type="evidence" value="ECO:0007669"/>
    <property type="project" value="UniProtKB-ARBA"/>
</dbReference>
<dbReference type="Pfam" id="PF07245">
    <property type="entry name" value="Phlebovirus_G2"/>
    <property type="match status" value="1"/>
</dbReference>
<dbReference type="Pfam" id="PF18701">
    <property type="entry name" value="DUF5641"/>
    <property type="match status" value="1"/>
</dbReference>